<evidence type="ECO:0000259" key="8">
    <source>
        <dbReference type="PROSITE" id="PS50850"/>
    </source>
</evidence>
<dbReference type="Pfam" id="PF07690">
    <property type="entry name" value="MFS_1"/>
    <property type="match status" value="2"/>
</dbReference>
<feature type="transmembrane region" description="Helical" evidence="7">
    <location>
        <begin position="145"/>
        <end position="165"/>
    </location>
</feature>
<evidence type="ECO:0000256" key="4">
    <source>
        <dbReference type="ARBA" id="ARBA00022692"/>
    </source>
</evidence>
<name>A0ABD5YXI6_9EURY</name>
<dbReference type="PANTHER" id="PTHR23517:SF3">
    <property type="entry name" value="INTEGRAL MEMBRANE TRANSPORT PROTEIN"/>
    <property type="match status" value="1"/>
</dbReference>
<keyword evidence="3" id="KW-1003">Cell membrane</keyword>
<feature type="transmembrane region" description="Helical" evidence="7">
    <location>
        <begin position="259"/>
        <end position="280"/>
    </location>
</feature>
<evidence type="ECO:0000256" key="5">
    <source>
        <dbReference type="ARBA" id="ARBA00022989"/>
    </source>
</evidence>
<dbReference type="Proteomes" id="UP001596417">
    <property type="component" value="Unassembled WGS sequence"/>
</dbReference>
<comment type="subcellular location">
    <subcellularLocation>
        <location evidence="1">Cell membrane</location>
        <topology evidence="1">Multi-pass membrane protein</topology>
    </subcellularLocation>
</comment>
<evidence type="ECO:0000313" key="9">
    <source>
        <dbReference type="EMBL" id="MFC7192647.1"/>
    </source>
</evidence>
<sequence>MSYTHGIRKNWQQFIIQLLMVFAIGLTIGSERTVVPVLGREAFALESILMIGSFVLSFGFVKALLNLYGGKWADEYGRKPILILGWILALPIPVILVAAPNWWWVTLGNVLLGINQGLAWSMSVNAKIDLAGDEARGVAVGLDEALGYGGVAIGGWVTGIIATSYGLRPAPFYLLGAIIVSGLFASVFLVEETKPYADAEAAATADSEGELPFSKVLKHATYGNRTLFAASQAGSIEKFVDALVWIVYPLYFTSQGLSVAQVGIVVGVYGGVWGVVQLYTGRLADRIGRRSPVVAGMFTAGLGTLLVAMVDGYMLWLVSAAVTGLGMALLYPNLITVVGDAVHPQWRAQGLGVYRMWRDAGYGFGAIFVGLVADLVSVEAAIVGVGIAMLGSWFVTVVWLEETHPALVSESDSDTTKNRINMAEIHEE</sequence>
<dbReference type="AlphaFoldDB" id="A0ABD5YXI6"/>
<proteinExistence type="predicted"/>
<evidence type="ECO:0000256" key="2">
    <source>
        <dbReference type="ARBA" id="ARBA00022448"/>
    </source>
</evidence>
<protein>
    <submittedName>
        <fullName evidence="9">MFS transporter</fullName>
    </submittedName>
</protein>
<accession>A0ABD5YXI6</accession>
<keyword evidence="6 7" id="KW-0472">Membrane</keyword>
<evidence type="ECO:0000256" key="7">
    <source>
        <dbReference type="SAM" id="Phobius"/>
    </source>
</evidence>
<dbReference type="InterPro" id="IPR020846">
    <property type="entry name" value="MFS_dom"/>
</dbReference>
<dbReference type="PROSITE" id="PS50850">
    <property type="entry name" value="MFS"/>
    <property type="match status" value="1"/>
</dbReference>
<dbReference type="SUPFAM" id="SSF103473">
    <property type="entry name" value="MFS general substrate transporter"/>
    <property type="match status" value="1"/>
</dbReference>
<evidence type="ECO:0000313" key="10">
    <source>
        <dbReference type="Proteomes" id="UP001596417"/>
    </source>
</evidence>
<keyword evidence="4 7" id="KW-0812">Transmembrane</keyword>
<keyword evidence="5 7" id="KW-1133">Transmembrane helix</keyword>
<evidence type="ECO:0000256" key="1">
    <source>
        <dbReference type="ARBA" id="ARBA00004651"/>
    </source>
</evidence>
<feature type="transmembrane region" description="Helical" evidence="7">
    <location>
        <begin position="12"/>
        <end position="28"/>
    </location>
</feature>
<feature type="transmembrane region" description="Helical" evidence="7">
    <location>
        <begin position="316"/>
        <end position="339"/>
    </location>
</feature>
<evidence type="ECO:0000256" key="3">
    <source>
        <dbReference type="ARBA" id="ARBA00022475"/>
    </source>
</evidence>
<feature type="transmembrane region" description="Helical" evidence="7">
    <location>
        <begin position="81"/>
        <end position="103"/>
    </location>
</feature>
<keyword evidence="2" id="KW-0813">Transport</keyword>
<keyword evidence="10" id="KW-1185">Reference proteome</keyword>
<feature type="transmembrane region" description="Helical" evidence="7">
    <location>
        <begin position="292"/>
        <end position="310"/>
    </location>
</feature>
<dbReference type="PROSITE" id="PS00216">
    <property type="entry name" value="SUGAR_TRANSPORT_1"/>
    <property type="match status" value="2"/>
</dbReference>
<feature type="domain" description="Major facilitator superfamily (MFS) profile" evidence="8">
    <location>
        <begin position="13"/>
        <end position="403"/>
    </location>
</feature>
<dbReference type="PANTHER" id="PTHR23517">
    <property type="entry name" value="RESISTANCE PROTEIN MDTM, PUTATIVE-RELATED-RELATED"/>
    <property type="match status" value="1"/>
</dbReference>
<dbReference type="InterPro" id="IPR050171">
    <property type="entry name" value="MFS_Transporters"/>
</dbReference>
<dbReference type="InterPro" id="IPR036259">
    <property type="entry name" value="MFS_trans_sf"/>
</dbReference>
<dbReference type="Gene3D" id="1.20.1250.20">
    <property type="entry name" value="MFS general substrate transporter like domains"/>
    <property type="match status" value="2"/>
</dbReference>
<feature type="transmembrane region" description="Helical" evidence="7">
    <location>
        <begin position="172"/>
        <end position="190"/>
    </location>
</feature>
<dbReference type="GeneID" id="76202345"/>
<feature type="transmembrane region" description="Helical" evidence="7">
    <location>
        <begin position="48"/>
        <end position="69"/>
    </location>
</feature>
<dbReference type="EMBL" id="JBHTAX010000005">
    <property type="protein sequence ID" value="MFC7192647.1"/>
    <property type="molecule type" value="Genomic_DNA"/>
</dbReference>
<gene>
    <name evidence="9" type="ORF">ACFQL7_24465</name>
</gene>
<organism evidence="9 10">
    <name type="scientific">Halocatena marina</name>
    <dbReference type="NCBI Taxonomy" id="2934937"/>
    <lineage>
        <taxon>Archaea</taxon>
        <taxon>Methanobacteriati</taxon>
        <taxon>Methanobacteriota</taxon>
        <taxon>Stenosarchaea group</taxon>
        <taxon>Halobacteria</taxon>
        <taxon>Halobacteriales</taxon>
        <taxon>Natronomonadaceae</taxon>
        <taxon>Halocatena</taxon>
    </lineage>
</organism>
<dbReference type="InterPro" id="IPR011701">
    <property type="entry name" value="MFS"/>
</dbReference>
<feature type="transmembrane region" description="Helical" evidence="7">
    <location>
        <begin position="360"/>
        <end position="376"/>
    </location>
</feature>
<dbReference type="GO" id="GO:0005886">
    <property type="term" value="C:plasma membrane"/>
    <property type="evidence" value="ECO:0007669"/>
    <property type="project" value="UniProtKB-SubCell"/>
</dbReference>
<reference evidence="9 10" key="1">
    <citation type="journal article" date="2019" name="Int. J. Syst. Evol. Microbiol.">
        <title>The Global Catalogue of Microorganisms (GCM) 10K type strain sequencing project: providing services to taxonomists for standard genome sequencing and annotation.</title>
        <authorList>
            <consortium name="The Broad Institute Genomics Platform"/>
            <consortium name="The Broad Institute Genome Sequencing Center for Infectious Disease"/>
            <person name="Wu L."/>
            <person name="Ma J."/>
        </authorList>
    </citation>
    <scope>NUCLEOTIDE SEQUENCE [LARGE SCALE GENOMIC DNA]</scope>
    <source>
        <strain evidence="9 10">RDMS1</strain>
    </source>
</reference>
<comment type="caution">
    <text evidence="9">The sequence shown here is derived from an EMBL/GenBank/DDBJ whole genome shotgun (WGS) entry which is preliminary data.</text>
</comment>
<dbReference type="InterPro" id="IPR005829">
    <property type="entry name" value="Sugar_transporter_CS"/>
</dbReference>
<dbReference type="RefSeq" id="WP_264556654.1">
    <property type="nucleotide sequence ID" value="NZ_CP109981.1"/>
</dbReference>
<evidence type="ECO:0000256" key="6">
    <source>
        <dbReference type="ARBA" id="ARBA00023136"/>
    </source>
</evidence>